<reference evidence="3 4" key="1">
    <citation type="submission" date="2016-04" db="EMBL/GenBank/DDBJ databases">
        <title>Draft Genome Sequences of Staphylococcus capitis Strain H36, S. capitis Strain H65, S. cohnii Strain H62, S. hominis Strain H69, Mycobacterium iranicum Strain H39, Plantibacter sp. Strain H53, Pseudomonas oryzihabitans Strain H72, and Microbacterium sp. Strain H83, isolated from residential settings.</title>
        <authorList>
            <person name="Lymperopoulou D."/>
            <person name="Adams R.I."/>
            <person name="Lindow S."/>
            <person name="Coil D.A."/>
            <person name="Jospin G."/>
            <person name="Eisen J.A."/>
        </authorList>
    </citation>
    <scope>NUCLEOTIDE SEQUENCE [LARGE SCALE GENOMIC DNA]</scope>
    <source>
        <strain evidence="3 4">H39</strain>
    </source>
</reference>
<protein>
    <recommendedName>
        <fullName evidence="5">Oxidoreductase</fullName>
    </recommendedName>
</protein>
<dbReference type="RefSeq" id="WP_064284807.1">
    <property type="nucleotide sequence ID" value="NZ_LWCS01000065.1"/>
</dbReference>
<dbReference type="InterPro" id="IPR000683">
    <property type="entry name" value="Gfo/Idh/MocA-like_OxRdtase_N"/>
</dbReference>
<dbReference type="Proteomes" id="UP000078396">
    <property type="component" value="Unassembled WGS sequence"/>
</dbReference>
<dbReference type="PANTHER" id="PTHR43708">
    <property type="entry name" value="CONSERVED EXPRESSED OXIDOREDUCTASE (EUROFUNG)"/>
    <property type="match status" value="1"/>
</dbReference>
<dbReference type="EMBL" id="LWCS01000065">
    <property type="protein sequence ID" value="OAN30131.1"/>
    <property type="molecule type" value="Genomic_DNA"/>
</dbReference>
<dbReference type="InterPro" id="IPR051317">
    <property type="entry name" value="Gfo/Idh/MocA_oxidoreduct"/>
</dbReference>
<evidence type="ECO:0000259" key="2">
    <source>
        <dbReference type="Pfam" id="PF22725"/>
    </source>
</evidence>
<evidence type="ECO:0008006" key="5">
    <source>
        <dbReference type="Google" id="ProtNLM"/>
    </source>
</evidence>
<dbReference type="InterPro" id="IPR055170">
    <property type="entry name" value="GFO_IDH_MocA-like_dom"/>
</dbReference>
<dbReference type="PANTHER" id="PTHR43708:SF8">
    <property type="entry name" value="OXIDOREDUCTASE"/>
    <property type="match status" value="1"/>
</dbReference>
<dbReference type="SUPFAM" id="SSF55347">
    <property type="entry name" value="Glyceraldehyde-3-phosphate dehydrogenase-like, C-terminal domain"/>
    <property type="match status" value="1"/>
</dbReference>
<accession>A0A178LIX3</accession>
<comment type="caution">
    <text evidence="3">The sequence shown here is derived from an EMBL/GenBank/DDBJ whole genome shotgun (WGS) entry which is preliminary data.</text>
</comment>
<dbReference type="SUPFAM" id="SSF51735">
    <property type="entry name" value="NAD(P)-binding Rossmann-fold domains"/>
    <property type="match status" value="1"/>
</dbReference>
<feature type="domain" description="Gfo/Idh/MocA-like oxidoreductase N-terminal" evidence="1">
    <location>
        <begin position="5"/>
        <end position="123"/>
    </location>
</feature>
<evidence type="ECO:0000313" key="3">
    <source>
        <dbReference type="EMBL" id="OAN30131.1"/>
    </source>
</evidence>
<dbReference type="Pfam" id="PF01408">
    <property type="entry name" value="GFO_IDH_MocA"/>
    <property type="match status" value="1"/>
</dbReference>
<dbReference type="Gene3D" id="3.30.360.10">
    <property type="entry name" value="Dihydrodipicolinate Reductase, domain 2"/>
    <property type="match status" value="1"/>
</dbReference>
<gene>
    <name evidence="3" type="ORF">A4X20_09685</name>
</gene>
<dbReference type="GO" id="GO:0000166">
    <property type="term" value="F:nucleotide binding"/>
    <property type="evidence" value="ECO:0007669"/>
    <property type="project" value="InterPro"/>
</dbReference>
<sequence>MSTGWGLIGIGAIADLSIAPAISGYTESHVAAVCSRSADRARSFGAKHEASATYDDYADMLADPEVDIVYIASPNALHTEHTLAAVAAGKHVLVEKPMALESADARRMVDAAAANAVMLGVGFHLRHKETARAGRRAIADGLLGDVFYAEMAIAAGKALYPYDTWRAEPALAGGGSLLHQGVHAVDLAAFLCGQPVVEVTCMTDLAVEEDVFVGTCRLADATLVNMVSHSKRPGTRPDWTVFGTAGWLDARGGTSPAPGDTVELHDDSGTSTLASSPESAYVSEVVAFTDAVRGVAELNGGGADGLHAVYVAEALYRSATDKRVAAVEG</sequence>
<feature type="domain" description="GFO/IDH/MocA-like oxidoreductase" evidence="2">
    <location>
        <begin position="135"/>
        <end position="248"/>
    </location>
</feature>
<dbReference type="Pfam" id="PF22725">
    <property type="entry name" value="GFO_IDH_MocA_C3"/>
    <property type="match status" value="1"/>
</dbReference>
<dbReference type="AlphaFoldDB" id="A0A178LIX3"/>
<name>A0A178LIX3_MYCIR</name>
<dbReference type="InterPro" id="IPR036291">
    <property type="entry name" value="NAD(P)-bd_dom_sf"/>
</dbReference>
<evidence type="ECO:0000259" key="1">
    <source>
        <dbReference type="Pfam" id="PF01408"/>
    </source>
</evidence>
<organism evidence="3 4">
    <name type="scientific">Mycolicibacterium iranicum</name>
    <name type="common">Mycobacterium iranicum</name>
    <dbReference type="NCBI Taxonomy" id="912594"/>
    <lineage>
        <taxon>Bacteria</taxon>
        <taxon>Bacillati</taxon>
        <taxon>Actinomycetota</taxon>
        <taxon>Actinomycetes</taxon>
        <taxon>Mycobacteriales</taxon>
        <taxon>Mycobacteriaceae</taxon>
        <taxon>Mycolicibacterium</taxon>
    </lineage>
</organism>
<proteinExistence type="predicted"/>
<evidence type="ECO:0000313" key="4">
    <source>
        <dbReference type="Proteomes" id="UP000078396"/>
    </source>
</evidence>
<dbReference type="Gene3D" id="3.40.50.720">
    <property type="entry name" value="NAD(P)-binding Rossmann-like Domain"/>
    <property type="match status" value="1"/>
</dbReference>